<evidence type="ECO:0000313" key="18">
    <source>
        <dbReference type="EMBL" id="GMG88148.1"/>
    </source>
</evidence>
<feature type="binding site" evidence="15">
    <location>
        <begin position="24"/>
        <end position="31"/>
    </location>
    <ligand>
        <name>ATP</name>
        <dbReference type="ChEBI" id="CHEBI:30616"/>
    </ligand>
</feature>
<evidence type="ECO:0000256" key="6">
    <source>
        <dbReference type="ARBA" id="ARBA00022839"/>
    </source>
</evidence>
<comment type="caution">
    <text evidence="18">The sequence shown here is derived from an EMBL/GenBank/DDBJ whole genome shotgun (WGS) entry which is preliminary data.</text>
</comment>
<dbReference type="Gene3D" id="3.90.320.10">
    <property type="match status" value="1"/>
</dbReference>
<proteinExistence type="predicted"/>
<dbReference type="EC" id="5.6.2.4" evidence="12"/>
<keyword evidence="6" id="KW-0269">Exonuclease</keyword>
<feature type="domain" description="UvrD-like helicase C-terminal" evidence="17">
    <location>
        <begin position="501"/>
        <end position="777"/>
    </location>
</feature>
<evidence type="ECO:0000256" key="5">
    <source>
        <dbReference type="ARBA" id="ARBA00022806"/>
    </source>
</evidence>
<protein>
    <recommendedName>
        <fullName evidence="12">DNA 3'-5' helicase</fullName>
        <ecNumber evidence="12">5.6.2.4</ecNumber>
    </recommendedName>
    <alternativeName>
        <fullName evidence="13">DNA 3'-5' helicase II</fullName>
    </alternativeName>
</protein>
<keyword evidence="3" id="KW-0227">DNA damage</keyword>
<evidence type="ECO:0000256" key="7">
    <source>
        <dbReference type="ARBA" id="ARBA00022840"/>
    </source>
</evidence>
<evidence type="ECO:0000256" key="11">
    <source>
        <dbReference type="ARBA" id="ARBA00034617"/>
    </source>
</evidence>
<dbReference type="Pfam" id="PF13361">
    <property type="entry name" value="UvrD_C"/>
    <property type="match status" value="2"/>
</dbReference>
<evidence type="ECO:0000256" key="8">
    <source>
        <dbReference type="ARBA" id="ARBA00023125"/>
    </source>
</evidence>
<organism evidence="18 19">
    <name type="scientific">Biformimicrobium ophioploci</name>
    <dbReference type="NCBI Taxonomy" id="3036711"/>
    <lineage>
        <taxon>Bacteria</taxon>
        <taxon>Pseudomonadati</taxon>
        <taxon>Pseudomonadota</taxon>
        <taxon>Gammaproteobacteria</taxon>
        <taxon>Cellvibrionales</taxon>
        <taxon>Microbulbiferaceae</taxon>
        <taxon>Biformimicrobium</taxon>
    </lineage>
</organism>
<evidence type="ECO:0000256" key="4">
    <source>
        <dbReference type="ARBA" id="ARBA00022801"/>
    </source>
</evidence>
<evidence type="ECO:0000256" key="10">
    <source>
        <dbReference type="ARBA" id="ARBA00023235"/>
    </source>
</evidence>
<comment type="catalytic activity">
    <reaction evidence="11">
        <text>Couples ATP hydrolysis with the unwinding of duplex DNA by translocating in the 3'-5' direction.</text>
        <dbReference type="EC" id="5.6.2.4"/>
    </reaction>
</comment>
<dbReference type="Pfam" id="PF00580">
    <property type="entry name" value="UvrD-helicase"/>
    <property type="match status" value="2"/>
</dbReference>
<keyword evidence="19" id="KW-1185">Reference proteome</keyword>
<accession>A0ABQ6M1F6</accession>
<reference evidence="18 19" key="1">
    <citation type="submission" date="2023-04" db="EMBL/GenBank/DDBJ databases">
        <title>Marinobulbifer ophiurae gen. nov., sp. Nov., isolate from tissue of brittle star Ophioplocus japonicus.</title>
        <authorList>
            <person name="Kawano K."/>
            <person name="Sawayama S."/>
            <person name="Nakagawa S."/>
        </authorList>
    </citation>
    <scope>NUCLEOTIDE SEQUENCE [LARGE SCALE GENOMIC DNA]</scope>
    <source>
        <strain evidence="18 19">NKW57</strain>
    </source>
</reference>
<dbReference type="InterPro" id="IPR011604">
    <property type="entry name" value="PDDEXK-like_dom_sf"/>
</dbReference>
<dbReference type="InterPro" id="IPR027417">
    <property type="entry name" value="P-loop_NTPase"/>
</dbReference>
<dbReference type="RefSeq" id="WP_285764760.1">
    <property type="nucleotide sequence ID" value="NZ_BSYJ01000005.1"/>
</dbReference>
<evidence type="ECO:0000259" key="17">
    <source>
        <dbReference type="PROSITE" id="PS51217"/>
    </source>
</evidence>
<feature type="domain" description="UvrD-like helicase ATP-binding" evidence="16">
    <location>
        <begin position="3"/>
        <end position="489"/>
    </location>
</feature>
<dbReference type="PANTHER" id="PTHR11070:SF2">
    <property type="entry name" value="ATP-DEPENDENT DNA HELICASE SRS2"/>
    <property type="match status" value="1"/>
</dbReference>
<evidence type="ECO:0000256" key="14">
    <source>
        <dbReference type="ARBA" id="ARBA00048988"/>
    </source>
</evidence>
<dbReference type="Proteomes" id="UP001224392">
    <property type="component" value="Unassembled WGS sequence"/>
</dbReference>
<dbReference type="InterPro" id="IPR014017">
    <property type="entry name" value="DNA_helicase_UvrD-like_C"/>
</dbReference>
<evidence type="ECO:0000256" key="15">
    <source>
        <dbReference type="PROSITE-ProRule" id="PRU00560"/>
    </source>
</evidence>
<evidence type="ECO:0000256" key="13">
    <source>
        <dbReference type="ARBA" id="ARBA00034923"/>
    </source>
</evidence>
<comment type="catalytic activity">
    <reaction evidence="14">
        <text>ATP + H2O = ADP + phosphate + H(+)</text>
        <dbReference type="Rhea" id="RHEA:13065"/>
        <dbReference type="ChEBI" id="CHEBI:15377"/>
        <dbReference type="ChEBI" id="CHEBI:15378"/>
        <dbReference type="ChEBI" id="CHEBI:30616"/>
        <dbReference type="ChEBI" id="CHEBI:43474"/>
        <dbReference type="ChEBI" id="CHEBI:456216"/>
        <dbReference type="EC" id="5.6.2.4"/>
    </reaction>
</comment>
<evidence type="ECO:0000256" key="9">
    <source>
        <dbReference type="ARBA" id="ARBA00023204"/>
    </source>
</evidence>
<dbReference type="SUPFAM" id="SSF52540">
    <property type="entry name" value="P-loop containing nucleoside triphosphate hydrolases"/>
    <property type="match status" value="1"/>
</dbReference>
<evidence type="ECO:0000256" key="12">
    <source>
        <dbReference type="ARBA" id="ARBA00034808"/>
    </source>
</evidence>
<dbReference type="PROSITE" id="PS51217">
    <property type="entry name" value="UVRD_HELICASE_CTER"/>
    <property type="match status" value="1"/>
</dbReference>
<dbReference type="InterPro" id="IPR000212">
    <property type="entry name" value="DNA_helicase_UvrD/REP"/>
</dbReference>
<dbReference type="EMBL" id="BSYJ01000005">
    <property type="protein sequence ID" value="GMG88148.1"/>
    <property type="molecule type" value="Genomic_DNA"/>
</dbReference>
<name>A0ABQ6M1F6_9GAMM</name>
<keyword evidence="7 15" id="KW-0067">ATP-binding</keyword>
<evidence type="ECO:0000256" key="2">
    <source>
        <dbReference type="ARBA" id="ARBA00022741"/>
    </source>
</evidence>
<dbReference type="InterPro" id="IPR014016">
    <property type="entry name" value="UvrD-like_ATP-bd"/>
</dbReference>
<dbReference type="PROSITE" id="PS51198">
    <property type="entry name" value="UVRD_HELICASE_ATP_BIND"/>
    <property type="match status" value="1"/>
</dbReference>
<dbReference type="Gene3D" id="3.40.50.300">
    <property type="entry name" value="P-loop containing nucleotide triphosphate hydrolases"/>
    <property type="match status" value="3"/>
</dbReference>
<gene>
    <name evidence="18" type="ORF">MNKW57_24690</name>
</gene>
<evidence type="ECO:0000259" key="16">
    <source>
        <dbReference type="PROSITE" id="PS51198"/>
    </source>
</evidence>
<keyword evidence="2 15" id="KW-0547">Nucleotide-binding</keyword>
<keyword evidence="1" id="KW-0540">Nuclease</keyword>
<dbReference type="Gene3D" id="1.10.486.10">
    <property type="entry name" value="PCRA, domain 4"/>
    <property type="match status" value="1"/>
</dbReference>
<evidence type="ECO:0000256" key="3">
    <source>
        <dbReference type="ARBA" id="ARBA00022763"/>
    </source>
</evidence>
<evidence type="ECO:0000256" key="1">
    <source>
        <dbReference type="ARBA" id="ARBA00022722"/>
    </source>
</evidence>
<keyword evidence="4 15" id="KW-0378">Hydrolase</keyword>
<sequence length="1144" mass="126887">MTKPADFLAREAALDISSSFAVSAPAGSGKTGLLTQRVLKLLSACEAPEEVLAITFTRKAAGEMRERIIGALQEAASTSEKPQDPHAAITWELASNALARDRKFNWQLIKSPHRLRLQTIDGLCRALASQLPVESGMGAPGEPLEQPESAYEQAVMSLYDDLRDEEEDGPLRRLLEHVDNDLPQLSALLVKLLANRDQWLPTLMAARHEDARAYFQAVIEDMASEALTSFADVLAPFASELALSADFAGNTLNDNEKKKEDPITLCAGMVALPACEASALPLWHALIRLISTTSGEMRKPGGVNVGIGFPATDKERKAAFKELLGHLGVIDALPALMQEVRALPREILEEQWQVLQALTEILPRLVAKLTLVFRQLGATDFIQVAQGALQSLGDPDAPTDLTLKLDANIRHILVDEFQDTSSSQLELLHRLTAGWQPGDGRSLFIVGDGMQSCYGFRNANVGIFLNARENGVGELPLNALDLTVNFRSQRGIVDWVNECFRHAFPPRNNIGRGAVRYSDSVAFRPPGEGNPVRFHGQYNDSERLGEAQKLVELVQQARTDHPDDTIAILARNRPHLRTILASLTAAGLNYYAADLAPLASRMLIQDLLSLTRALQDPADRISWLAILRAPWCGLTLADLHCIAGSQQQEAHPLDPDARPILLALQDQARLDRLSEHGRQSIQRCLPLILQAWNERQRKPLRQTIEGLWVALGGPAATLNRDELENAGDFFQLLEKHDQGGVIPEWKKFERALEKLYARPAVNADPQLQVMTIHKSKGLEFDHVFIPGLDLGGGGSKDDLLRWGERIGSDGAAQFLLAPKAAKGDEDPLFRYLGYDAAERERLEATRVLYVGCTRAIKKLHLFACLEMDVDKKTGETRTKAPGNKSLLHAIWPTLAGEDGNTFTQYCELMDASSQTEQSLVEHQNNLFRLKATWKPPEFPQSDLLAAHRNSFTGDREPENPENLPPLGSIRQEWIRHAGTVAHSLFEILAARPANEWQEQAVEPLLALGKIRLRQCGLSGQDLMNAHKRVQRAVFGILGCDRGRWILDPSHQDARNELAIYAGGRQLRRSVIDRTFIDRSDGTRWIIDYKVTEPGSGQEPGDFFAAELQEYSPQLERYRRLFAGLGEKQIRCALYFPLLGQLLEP</sequence>
<dbReference type="PANTHER" id="PTHR11070">
    <property type="entry name" value="UVRD / RECB / PCRA DNA HELICASE FAMILY MEMBER"/>
    <property type="match status" value="1"/>
</dbReference>
<keyword evidence="10" id="KW-0413">Isomerase</keyword>
<keyword evidence="5 15" id="KW-0347">Helicase</keyword>
<keyword evidence="9" id="KW-0234">DNA repair</keyword>
<evidence type="ECO:0000313" key="19">
    <source>
        <dbReference type="Proteomes" id="UP001224392"/>
    </source>
</evidence>
<keyword evidence="8" id="KW-0238">DNA-binding</keyword>